<feature type="region of interest" description="Disordered" evidence="3">
    <location>
        <begin position="147"/>
        <end position="185"/>
    </location>
</feature>
<dbReference type="InterPro" id="IPR038096">
    <property type="entry name" value="TEA/ATTS_sf"/>
</dbReference>
<keyword evidence="6" id="KW-1185">Reference proteome</keyword>
<dbReference type="EMBL" id="JABCKV010000358">
    <property type="protein sequence ID" value="KAG5641223.1"/>
    <property type="molecule type" value="Genomic_DNA"/>
</dbReference>
<dbReference type="SMART" id="SM00426">
    <property type="entry name" value="TEA"/>
    <property type="match status" value="1"/>
</dbReference>
<feature type="region of interest" description="Disordered" evidence="3">
    <location>
        <begin position="1"/>
        <end position="36"/>
    </location>
</feature>
<reference evidence="5" key="2">
    <citation type="submission" date="2021-10" db="EMBL/GenBank/DDBJ databases">
        <title>Phylogenomics reveals ancestral predisposition of the termite-cultivated fungus Termitomyces towards a domesticated lifestyle.</title>
        <authorList>
            <person name="Auxier B."/>
            <person name="Grum-Grzhimaylo A."/>
            <person name="Cardenas M.E."/>
            <person name="Lodge J.D."/>
            <person name="Laessoe T."/>
            <person name="Pedersen O."/>
            <person name="Smith M.E."/>
            <person name="Kuyper T.W."/>
            <person name="Franco-Molano E.A."/>
            <person name="Baroni T.J."/>
            <person name="Aanen D.K."/>
        </authorList>
    </citation>
    <scope>NUCLEOTIDE SEQUENCE</scope>
    <source>
        <strain evidence="5">AP01</strain>
        <tissue evidence="5">Mycelium</tissue>
    </source>
</reference>
<dbReference type="Gene3D" id="6.10.20.40">
    <property type="entry name" value="TEA/ATTS domain"/>
    <property type="match status" value="1"/>
</dbReference>
<evidence type="ECO:0000313" key="5">
    <source>
        <dbReference type="EMBL" id="KAG5641223.1"/>
    </source>
</evidence>
<evidence type="ECO:0000313" key="6">
    <source>
        <dbReference type="Proteomes" id="UP000775547"/>
    </source>
</evidence>
<dbReference type="GO" id="GO:0003700">
    <property type="term" value="F:DNA-binding transcription factor activity"/>
    <property type="evidence" value="ECO:0007669"/>
    <property type="project" value="InterPro"/>
</dbReference>
<feature type="compositionally biased region" description="Low complexity" evidence="3">
    <location>
        <begin position="1"/>
        <end position="30"/>
    </location>
</feature>
<reference evidence="5" key="1">
    <citation type="submission" date="2020-07" db="EMBL/GenBank/DDBJ databases">
        <authorList>
            <person name="Nieuwenhuis M."/>
            <person name="Van De Peppel L.J.J."/>
        </authorList>
    </citation>
    <scope>NUCLEOTIDE SEQUENCE</scope>
    <source>
        <strain evidence="5">AP01</strain>
        <tissue evidence="5">Mycelium</tissue>
    </source>
</reference>
<evidence type="ECO:0000256" key="2">
    <source>
        <dbReference type="PROSITE-ProRule" id="PRU00505"/>
    </source>
</evidence>
<proteinExistence type="inferred from homology"/>
<evidence type="ECO:0000259" key="4">
    <source>
        <dbReference type="PROSITE" id="PS51088"/>
    </source>
</evidence>
<dbReference type="Proteomes" id="UP000775547">
    <property type="component" value="Unassembled WGS sequence"/>
</dbReference>
<dbReference type="PROSITE" id="PS51088">
    <property type="entry name" value="TEA_2"/>
    <property type="match status" value="1"/>
</dbReference>
<organism evidence="5 6">
    <name type="scientific">Asterophora parasitica</name>
    <dbReference type="NCBI Taxonomy" id="117018"/>
    <lineage>
        <taxon>Eukaryota</taxon>
        <taxon>Fungi</taxon>
        <taxon>Dikarya</taxon>
        <taxon>Basidiomycota</taxon>
        <taxon>Agaricomycotina</taxon>
        <taxon>Agaricomycetes</taxon>
        <taxon>Agaricomycetidae</taxon>
        <taxon>Agaricales</taxon>
        <taxon>Tricholomatineae</taxon>
        <taxon>Lyophyllaceae</taxon>
        <taxon>Asterophora</taxon>
    </lineage>
</organism>
<comment type="similarity">
    <text evidence="1">Belongs to the TEC1 family.</text>
</comment>
<protein>
    <recommendedName>
        <fullName evidence="4">TEA domain-containing protein</fullName>
    </recommendedName>
</protein>
<accession>A0A9P7G342</accession>
<sequence length="460" mass="50130">MASASILASLRSSPPSSSSRNASASPSSNLKFPPLQNTRTQDVFQSIVKGRKSWKTLRGGEMVWPPELEAALLEGLESYQPDDSRETRLLGRFPMRNRFISNHIFNKTGTRRTAKQVGSRLQQLRDTCGGKKLMKLLSPCRPTGPSRYNDFTYRSSHGDTDSSSDTSSSPSTPIDASTNLRRLDDIPPSRTIITIDILPNDASSSSYDANTRFSSQESEWHQAGVVRLSPHPRPFHAIDPTVTFVAPSTISAHSTFSVYSGGTIIFSETTELNSVGCAPERTDGALLYSTVLVPGFWQEIAQSPDPTQYTIVQDVIKSGHVPSVVFSAMYKFSYPSGAPDFFASPLMEAFDSDKLLCGVDVPLPVDCLLAMDSYPDLMESEPYYDFTGLINARPAWDARSPSSELSTEFSGHGANSEDELDSILSPVSACFSTDISHYASALSPLDLSTMLTTVTLLQAS</sequence>
<evidence type="ECO:0000256" key="1">
    <source>
        <dbReference type="ARBA" id="ARBA00008421"/>
    </source>
</evidence>
<comment type="caution">
    <text evidence="5">The sequence shown here is derived from an EMBL/GenBank/DDBJ whole genome shotgun (WGS) entry which is preliminary data.</text>
</comment>
<gene>
    <name evidence="5" type="ORF">DXG03_005698</name>
</gene>
<evidence type="ECO:0000256" key="3">
    <source>
        <dbReference type="SAM" id="MobiDB-lite"/>
    </source>
</evidence>
<feature type="domain" description="TEA" evidence="4">
    <location>
        <begin position="57"/>
        <end position="131"/>
    </location>
</feature>
<dbReference type="InterPro" id="IPR000818">
    <property type="entry name" value="TEA/ATTS_dom"/>
</dbReference>
<name>A0A9P7G342_9AGAR</name>
<dbReference type="Pfam" id="PF01285">
    <property type="entry name" value="TEA"/>
    <property type="match status" value="1"/>
</dbReference>
<dbReference type="AlphaFoldDB" id="A0A9P7G342"/>
<feature type="DNA-binding region" description="TEA" evidence="2">
    <location>
        <begin position="57"/>
        <end position="131"/>
    </location>
</feature>
<dbReference type="OrthoDB" id="10006572at2759"/>
<feature type="compositionally biased region" description="Low complexity" evidence="3">
    <location>
        <begin position="161"/>
        <end position="178"/>
    </location>
</feature>